<protein>
    <submittedName>
        <fullName evidence="2">Uncharacterized protein</fullName>
    </submittedName>
</protein>
<evidence type="ECO:0000256" key="1">
    <source>
        <dbReference type="SAM" id="MobiDB-lite"/>
    </source>
</evidence>
<feature type="compositionally biased region" description="Low complexity" evidence="1">
    <location>
        <begin position="25"/>
        <end position="38"/>
    </location>
</feature>
<evidence type="ECO:0000313" key="2">
    <source>
        <dbReference type="EMBL" id="KAG6103534.1"/>
    </source>
</evidence>
<feature type="region of interest" description="Disordered" evidence="1">
    <location>
        <begin position="1"/>
        <end position="96"/>
    </location>
</feature>
<name>A0A9P7TR44_9HYPO</name>
<feature type="compositionally biased region" description="Basic and acidic residues" evidence="1">
    <location>
        <begin position="39"/>
        <end position="69"/>
    </location>
</feature>
<feature type="compositionally biased region" description="Polar residues" evidence="1">
    <location>
        <begin position="1"/>
        <end position="10"/>
    </location>
</feature>
<organism evidence="2 3">
    <name type="scientific">Claviceps humidiphila</name>
    <dbReference type="NCBI Taxonomy" id="1294629"/>
    <lineage>
        <taxon>Eukaryota</taxon>
        <taxon>Fungi</taxon>
        <taxon>Dikarya</taxon>
        <taxon>Ascomycota</taxon>
        <taxon>Pezizomycotina</taxon>
        <taxon>Sordariomycetes</taxon>
        <taxon>Hypocreomycetidae</taxon>
        <taxon>Hypocreales</taxon>
        <taxon>Clavicipitaceae</taxon>
        <taxon>Claviceps</taxon>
    </lineage>
</organism>
<reference evidence="2 3" key="1">
    <citation type="journal article" date="2020" name="bioRxiv">
        <title>Whole genome comparisons of ergot fungi reveals the divergence and evolution of species within the genus Claviceps are the result of varying mechanisms driving genome evolution and host range expansion.</title>
        <authorList>
            <person name="Wyka S.A."/>
            <person name="Mondo S.J."/>
            <person name="Liu M."/>
            <person name="Dettman J."/>
            <person name="Nalam V."/>
            <person name="Broders K.D."/>
        </authorList>
    </citation>
    <scope>NUCLEOTIDE SEQUENCE [LARGE SCALE GENOMIC DNA]</scope>
    <source>
        <strain evidence="2 3">LM576</strain>
    </source>
</reference>
<keyword evidence="3" id="KW-1185">Reference proteome</keyword>
<comment type="caution">
    <text evidence="2">The sequence shown here is derived from an EMBL/GenBank/DDBJ whole genome shotgun (WGS) entry which is preliminary data.</text>
</comment>
<dbReference type="AlphaFoldDB" id="A0A9P7TR44"/>
<dbReference type="Proteomes" id="UP000732380">
    <property type="component" value="Unassembled WGS sequence"/>
</dbReference>
<gene>
    <name evidence="2" type="ORF">E4U13_000521</name>
</gene>
<proteinExistence type="predicted"/>
<accession>A0A9P7TR44</accession>
<sequence>MASGTRSSARGSEAPEPRGNNGQQDAPLTTGAPTATTPTDDHVAALRRRLEVAKLEKEIAQEEADRRALDQTNISSPAPKAQGSAGPGAPQTDLAETSGENLTPIVLKVHELLVGVAPDDINDVYTGKFEPWSLIRFHRTRGVRPSYDEPSSTIDVSTSGALTVKKRNYTAADYGSNPVVWASAFINYMFVYEHLFHDSPTTTAVRRAMNRFLEFMLDKSEAYQWKFCIAYAMRHHQAVKANSIHSPEAWLHHPRIKLDHDFNHFSALTSQSAQSASQKRQRSNTAQTCKNFNNPKGCTFRACHNSHECSTCGSQDHAAPACDRK</sequence>
<evidence type="ECO:0000313" key="3">
    <source>
        <dbReference type="Proteomes" id="UP000732380"/>
    </source>
</evidence>
<dbReference type="EMBL" id="SRQM01001138">
    <property type="protein sequence ID" value="KAG6103534.1"/>
    <property type="molecule type" value="Genomic_DNA"/>
</dbReference>